<accession>A0AB37UBR2</accession>
<dbReference type="GO" id="GO:0004175">
    <property type="term" value="F:endopeptidase activity"/>
    <property type="evidence" value="ECO:0007669"/>
    <property type="project" value="TreeGrafter"/>
</dbReference>
<keyword evidence="1" id="KW-0645">Protease</keyword>
<dbReference type="AlphaFoldDB" id="A0AB37UBR2"/>
<dbReference type="EMBL" id="RSCK01000095">
    <property type="protein sequence ID" value="RUT03728.1"/>
    <property type="molecule type" value="Genomic_DNA"/>
</dbReference>
<dbReference type="NCBIfam" id="TIGR00072">
    <property type="entry name" value="hydrog_prot"/>
    <property type="match status" value="1"/>
</dbReference>
<dbReference type="PANTHER" id="PTHR30302">
    <property type="entry name" value="HYDROGENASE 1 MATURATION PROTEASE"/>
    <property type="match status" value="1"/>
</dbReference>
<dbReference type="CDD" id="cd06066">
    <property type="entry name" value="H2MP_NAD-link-bidir"/>
    <property type="match status" value="1"/>
</dbReference>
<dbReference type="InterPro" id="IPR000671">
    <property type="entry name" value="Peptidase_A31"/>
</dbReference>
<comment type="caution">
    <text evidence="1">The sequence shown here is derived from an EMBL/GenBank/DDBJ whole genome shotgun (WGS) entry which is preliminary data.</text>
</comment>
<dbReference type="PANTHER" id="PTHR30302:SF5">
    <property type="entry name" value="SLR1876 PROTEIN"/>
    <property type="match status" value="1"/>
</dbReference>
<dbReference type="SUPFAM" id="SSF53163">
    <property type="entry name" value="HybD-like"/>
    <property type="match status" value="1"/>
</dbReference>
<evidence type="ECO:0000313" key="1">
    <source>
        <dbReference type="EMBL" id="RUT03728.1"/>
    </source>
</evidence>
<dbReference type="GO" id="GO:0016485">
    <property type="term" value="P:protein processing"/>
    <property type="evidence" value="ECO:0007669"/>
    <property type="project" value="TreeGrafter"/>
</dbReference>
<keyword evidence="1" id="KW-0378">Hydrolase</keyword>
<keyword evidence="2" id="KW-1185">Reference proteome</keyword>
<proteinExistence type="predicted"/>
<name>A0AB37UBR2_9CYAN</name>
<dbReference type="GO" id="GO:0008047">
    <property type="term" value="F:enzyme activator activity"/>
    <property type="evidence" value="ECO:0007669"/>
    <property type="project" value="InterPro"/>
</dbReference>
<gene>
    <name evidence="1" type="ORF">DSM107010_59680</name>
</gene>
<evidence type="ECO:0000313" key="2">
    <source>
        <dbReference type="Proteomes" id="UP000282574"/>
    </source>
</evidence>
<dbReference type="RefSeq" id="WP_106168910.1">
    <property type="nucleotide sequence ID" value="NZ_JAVKZF010000002.1"/>
</dbReference>
<dbReference type="InterPro" id="IPR023430">
    <property type="entry name" value="Pept_HybD-like_dom_sf"/>
</dbReference>
<dbReference type="Gene3D" id="3.40.50.1450">
    <property type="entry name" value="HybD-like"/>
    <property type="match status" value="1"/>
</dbReference>
<protein>
    <submittedName>
        <fullName evidence="1">Hydrogenase maturation protease</fullName>
    </submittedName>
</protein>
<dbReference type="Proteomes" id="UP000282574">
    <property type="component" value="Unassembled WGS sequence"/>
</dbReference>
<sequence>MGENSKTILVIGYGNDLRSDDAVGQKVANAIASEELPDVTSLCVHQLTPELATFLATADLAIFIDACFASVCEDVRLQAIAPTNSTAIGGHTGDPRSLLALTQALYNRVPNAWWVTIPGTNFELGDRLSPSAERGIQVALEQIYHLIKLGKVELCMKLE</sequence>
<reference evidence="1 2" key="1">
    <citation type="journal article" date="2019" name="Genome Biol. Evol.">
        <title>Day and night: Metabolic profiles and evolutionary relationships of six axenic non-marine cyanobacteria.</title>
        <authorList>
            <person name="Will S.E."/>
            <person name="Henke P."/>
            <person name="Boedeker C."/>
            <person name="Huang S."/>
            <person name="Brinkmann H."/>
            <person name="Rohde M."/>
            <person name="Jarek M."/>
            <person name="Friedl T."/>
            <person name="Seufert S."/>
            <person name="Schumacher M."/>
            <person name="Overmann J."/>
            <person name="Neumann-Schaal M."/>
            <person name="Petersen J."/>
        </authorList>
    </citation>
    <scope>NUCLEOTIDE SEQUENCE [LARGE SCALE GENOMIC DNA]</scope>
    <source>
        <strain evidence="1 2">SAG 39.79</strain>
    </source>
</reference>
<organism evidence="1 2">
    <name type="scientific">Chroococcidiopsis cubana SAG 39.79</name>
    <dbReference type="NCBI Taxonomy" id="388085"/>
    <lineage>
        <taxon>Bacteria</taxon>
        <taxon>Bacillati</taxon>
        <taxon>Cyanobacteriota</taxon>
        <taxon>Cyanophyceae</taxon>
        <taxon>Chroococcidiopsidales</taxon>
        <taxon>Chroococcidiopsidaceae</taxon>
        <taxon>Chroococcidiopsis</taxon>
    </lineage>
</organism>